<dbReference type="PANTHER" id="PTHR21047">
    <property type="entry name" value="DTDP-6-DEOXY-D-GLUCOSE-3,5 EPIMERASE"/>
    <property type="match status" value="1"/>
</dbReference>
<evidence type="ECO:0000256" key="4">
    <source>
        <dbReference type="ARBA" id="ARBA00019595"/>
    </source>
</evidence>
<evidence type="ECO:0000313" key="9">
    <source>
        <dbReference type="Proteomes" id="UP000292085"/>
    </source>
</evidence>
<dbReference type="UniPathway" id="UPA00124"/>
<dbReference type="InterPro" id="IPR000888">
    <property type="entry name" value="RmlC-like"/>
</dbReference>
<comment type="pathway">
    <text evidence="7">Carbohydrate biosynthesis; dTDP-L-rhamnose biosynthesis.</text>
</comment>
<comment type="subunit">
    <text evidence="7">Homodimer.</text>
</comment>
<gene>
    <name evidence="8" type="primary">rfbC</name>
    <name evidence="8" type="ORF">EWE75_20605</name>
</gene>
<protein>
    <recommendedName>
        <fullName evidence="4 7">dTDP-4-dehydrorhamnose 3,5-epimerase</fullName>
        <ecNumber evidence="3 7">5.1.3.13</ecNumber>
    </recommendedName>
    <alternativeName>
        <fullName evidence="7">Thymidine diphospho-4-keto-rhamnose 3,5-epimerase</fullName>
    </alternativeName>
</protein>
<reference evidence="8 9" key="1">
    <citation type="submission" date="2019-02" db="EMBL/GenBank/DDBJ databases">
        <authorList>
            <person name="Li Y."/>
        </authorList>
    </citation>
    <scope>NUCLEOTIDE SEQUENCE [LARGE SCALE GENOMIC DNA]</scope>
    <source>
        <strain evidence="8 9">3-7</strain>
    </source>
</reference>
<comment type="caution">
    <text evidence="8">The sequence shown here is derived from an EMBL/GenBank/DDBJ whole genome shotgun (WGS) entry which is preliminary data.</text>
</comment>
<dbReference type="InterPro" id="IPR011051">
    <property type="entry name" value="RmlC_Cupin_sf"/>
</dbReference>
<dbReference type="AlphaFoldDB" id="A0A4Q6XTJ1"/>
<evidence type="ECO:0000256" key="3">
    <source>
        <dbReference type="ARBA" id="ARBA00012098"/>
    </source>
</evidence>
<dbReference type="GO" id="GO:0005829">
    <property type="term" value="C:cytosol"/>
    <property type="evidence" value="ECO:0007669"/>
    <property type="project" value="TreeGrafter"/>
</dbReference>
<comment type="catalytic activity">
    <reaction evidence="1 7">
        <text>dTDP-4-dehydro-6-deoxy-alpha-D-glucose = dTDP-4-dehydro-beta-L-rhamnose</text>
        <dbReference type="Rhea" id="RHEA:16969"/>
        <dbReference type="ChEBI" id="CHEBI:57649"/>
        <dbReference type="ChEBI" id="CHEBI:62830"/>
        <dbReference type="EC" id="5.1.3.13"/>
    </reaction>
</comment>
<dbReference type="GO" id="GO:0008830">
    <property type="term" value="F:dTDP-4-dehydrorhamnose 3,5-epimerase activity"/>
    <property type="evidence" value="ECO:0007669"/>
    <property type="project" value="UniProtKB-UniRule"/>
</dbReference>
<organism evidence="8 9">
    <name type="scientific">Sphingomonas populi</name>
    <dbReference type="NCBI Taxonomy" id="2484750"/>
    <lineage>
        <taxon>Bacteria</taxon>
        <taxon>Pseudomonadati</taxon>
        <taxon>Pseudomonadota</taxon>
        <taxon>Alphaproteobacteria</taxon>
        <taxon>Sphingomonadales</taxon>
        <taxon>Sphingomonadaceae</taxon>
        <taxon>Sphingomonas</taxon>
    </lineage>
</organism>
<dbReference type="EMBL" id="SGIS01000045">
    <property type="protein sequence ID" value="RZF60902.1"/>
    <property type="molecule type" value="Genomic_DNA"/>
</dbReference>
<dbReference type="CDD" id="cd00438">
    <property type="entry name" value="cupin_RmlC"/>
    <property type="match status" value="1"/>
</dbReference>
<feature type="active site" description="Proton acceptor" evidence="5">
    <location>
        <position position="62"/>
    </location>
</feature>
<dbReference type="SUPFAM" id="SSF51182">
    <property type="entry name" value="RmlC-like cupins"/>
    <property type="match status" value="1"/>
</dbReference>
<name>A0A4Q6XTJ1_9SPHN</name>
<evidence type="ECO:0000256" key="2">
    <source>
        <dbReference type="ARBA" id="ARBA00001997"/>
    </source>
</evidence>
<keyword evidence="9" id="KW-1185">Reference proteome</keyword>
<dbReference type="Proteomes" id="UP000292085">
    <property type="component" value="Unassembled WGS sequence"/>
</dbReference>
<accession>A0A4Q6XTJ1</accession>
<dbReference type="Gene3D" id="2.60.120.10">
    <property type="entry name" value="Jelly Rolls"/>
    <property type="match status" value="1"/>
</dbReference>
<feature type="site" description="Participates in a stacking interaction with the thymidine ring of dTDP-4-oxo-6-deoxyglucose" evidence="6">
    <location>
        <position position="138"/>
    </location>
</feature>
<comment type="similarity">
    <text evidence="7">Belongs to the dTDP-4-dehydrorhamnose 3,5-epimerase family.</text>
</comment>
<sequence length="187" mass="20646">MERTSYSISGVKLLAPRRIGDERGYFAETFRADLFARTCGEHPFVQDNESFSARPGTIRGLHFQSEPYAQGKLVRCTAGALFDVAVDIRQGSPTYGQWVGETLSPVNGKQLWVPPGFAHGFCSLEPDTVICYKVTGYYNAACDKGLAWDDAAISIEWPAAADPETLSAKDRTQPRLADLPAYFVWSK</sequence>
<dbReference type="RefSeq" id="WP_130159976.1">
    <property type="nucleotide sequence ID" value="NZ_SGIS01000045.1"/>
</dbReference>
<evidence type="ECO:0000256" key="7">
    <source>
        <dbReference type="RuleBase" id="RU364069"/>
    </source>
</evidence>
<dbReference type="GO" id="GO:0000271">
    <property type="term" value="P:polysaccharide biosynthetic process"/>
    <property type="evidence" value="ECO:0007669"/>
    <property type="project" value="TreeGrafter"/>
</dbReference>
<dbReference type="NCBIfam" id="TIGR01221">
    <property type="entry name" value="rmlC"/>
    <property type="match status" value="1"/>
</dbReference>
<dbReference type="Pfam" id="PF00908">
    <property type="entry name" value="dTDP_sugar_isom"/>
    <property type="match status" value="1"/>
</dbReference>
<dbReference type="PANTHER" id="PTHR21047:SF2">
    <property type="entry name" value="THYMIDINE DIPHOSPHO-4-KETO-RHAMNOSE 3,5-EPIMERASE"/>
    <property type="match status" value="1"/>
</dbReference>
<dbReference type="InterPro" id="IPR014710">
    <property type="entry name" value="RmlC-like_jellyroll"/>
</dbReference>
<dbReference type="OrthoDB" id="9800680at2"/>
<dbReference type="GO" id="GO:0019305">
    <property type="term" value="P:dTDP-rhamnose biosynthetic process"/>
    <property type="evidence" value="ECO:0007669"/>
    <property type="project" value="UniProtKB-UniRule"/>
</dbReference>
<evidence type="ECO:0000256" key="6">
    <source>
        <dbReference type="PIRSR" id="PIRSR600888-3"/>
    </source>
</evidence>
<comment type="function">
    <text evidence="2 7">Catalyzes the epimerization of the C3' and C5'positions of dTDP-6-deoxy-D-xylo-4-hexulose, forming dTDP-6-deoxy-L-lyxo-4-hexulose.</text>
</comment>
<evidence type="ECO:0000313" key="8">
    <source>
        <dbReference type="EMBL" id="RZF60902.1"/>
    </source>
</evidence>
<evidence type="ECO:0000256" key="5">
    <source>
        <dbReference type="PIRSR" id="PIRSR600888-1"/>
    </source>
</evidence>
<evidence type="ECO:0000256" key="1">
    <source>
        <dbReference type="ARBA" id="ARBA00001298"/>
    </source>
</evidence>
<feature type="active site" description="Proton donor" evidence="5">
    <location>
        <position position="132"/>
    </location>
</feature>
<dbReference type="EC" id="5.1.3.13" evidence="3 7"/>
<keyword evidence="7 8" id="KW-0413">Isomerase</keyword>
<proteinExistence type="inferred from homology"/>